<proteinExistence type="predicted"/>
<dbReference type="Proteomes" id="UP001177003">
    <property type="component" value="Chromosome 5"/>
</dbReference>
<keyword evidence="1" id="KW-0479">Metal-binding</keyword>
<protein>
    <recommendedName>
        <fullName evidence="4">Non-haem dioxygenase N-terminal domain-containing protein</fullName>
    </recommendedName>
</protein>
<organism evidence="5 6">
    <name type="scientific">Lactuca saligna</name>
    <name type="common">Willowleaf lettuce</name>
    <dbReference type="NCBI Taxonomy" id="75948"/>
    <lineage>
        <taxon>Eukaryota</taxon>
        <taxon>Viridiplantae</taxon>
        <taxon>Streptophyta</taxon>
        <taxon>Embryophyta</taxon>
        <taxon>Tracheophyta</taxon>
        <taxon>Spermatophyta</taxon>
        <taxon>Magnoliopsida</taxon>
        <taxon>eudicotyledons</taxon>
        <taxon>Gunneridae</taxon>
        <taxon>Pentapetalae</taxon>
        <taxon>asterids</taxon>
        <taxon>campanulids</taxon>
        <taxon>Asterales</taxon>
        <taxon>Asteraceae</taxon>
        <taxon>Cichorioideae</taxon>
        <taxon>Cichorieae</taxon>
        <taxon>Lactucinae</taxon>
        <taxon>Lactuca</taxon>
    </lineage>
</organism>
<dbReference type="Pfam" id="PF14226">
    <property type="entry name" value="DIOX_N"/>
    <property type="match status" value="1"/>
</dbReference>
<dbReference type="EMBL" id="OX465081">
    <property type="protein sequence ID" value="CAI9286331.1"/>
    <property type="molecule type" value="Genomic_DNA"/>
</dbReference>
<feature type="compositionally biased region" description="Polar residues" evidence="3">
    <location>
        <begin position="1"/>
        <end position="12"/>
    </location>
</feature>
<keyword evidence="6" id="KW-1185">Reference proteome</keyword>
<evidence type="ECO:0000256" key="1">
    <source>
        <dbReference type="ARBA" id="ARBA00022723"/>
    </source>
</evidence>
<evidence type="ECO:0000259" key="4">
    <source>
        <dbReference type="Pfam" id="PF14226"/>
    </source>
</evidence>
<reference evidence="5" key="1">
    <citation type="submission" date="2023-04" db="EMBL/GenBank/DDBJ databases">
        <authorList>
            <person name="Vijverberg K."/>
            <person name="Xiong W."/>
            <person name="Schranz E."/>
        </authorList>
    </citation>
    <scope>NUCLEOTIDE SEQUENCE</scope>
</reference>
<dbReference type="Gene3D" id="2.60.120.330">
    <property type="entry name" value="B-lactam Antibiotic, Isopenicillin N Synthase, Chain"/>
    <property type="match status" value="1"/>
</dbReference>
<gene>
    <name evidence="5" type="ORF">LSALG_LOCUS25757</name>
</gene>
<dbReference type="InterPro" id="IPR027443">
    <property type="entry name" value="IPNS-like_sf"/>
</dbReference>
<dbReference type="InterPro" id="IPR026992">
    <property type="entry name" value="DIOX_N"/>
</dbReference>
<dbReference type="GO" id="GO:0046872">
    <property type="term" value="F:metal ion binding"/>
    <property type="evidence" value="ECO:0007669"/>
    <property type="project" value="UniProtKB-KW"/>
</dbReference>
<keyword evidence="2" id="KW-0408">Iron</keyword>
<sequence>MANKPESFQFQHNPLEFRAPPPSPVASGRRSSVANDEILTEFLHHSLRVPDLVLPDRVSPRQKLKIQELPKLDYKTLDSLEDHSITNIFDVIGQTGCFELVNHGISNQLVRSVAKYGEGIFELSPEKKAVMSRSADRMYGFEEFHGEEREASEEFVWCRDDALKSEMEAILPLQYSNFSGNLEILTSEIEKISGIILKVLLKNTPLKSESDDDDASEKQIAGVICYFHKHHEDLNRITNDDHYTNNLTYDMIRMLIRGSEHSHTLCVHACHGSSEFNVYSKKGWVSFRPEKDALVITIGDQLQTFIFGNRLHLWLLPLYFSHNGLTSTVIILLLSSPEADPDRSFLAVISALQQLGVISDDLAVVSGLFS</sequence>
<name>A0AA36E7U9_LACSI</name>
<dbReference type="PANTHER" id="PTHR34945">
    <property type="entry name" value="2-OXOGLUTARATE (2OG) AND FE(II)-DEPENDENT OXYGENASE SUPERFAMILY PROTEIN"/>
    <property type="match status" value="1"/>
</dbReference>
<accession>A0AA36E7U9</accession>
<feature type="domain" description="Non-haem dioxygenase N-terminal" evidence="4">
    <location>
        <begin position="69"/>
        <end position="151"/>
    </location>
</feature>
<feature type="region of interest" description="Disordered" evidence="3">
    <location>
        <begin position="1"/>
        <end position="31"/>
    </location>
</feature>
<evidence type="ECO:0000313" key="5">
    <source>
        <dbReference type="EMBL" id="CAI9286331.1"/>
    </source>
</evidence>
<evidence type="ECO:0000256" key="2">
    <source>
        <dbReference type="ARBA" id="ARBA00023004"/>
    </source>
</evidence>
<evidence type="ECO:0000256" key="3">
    <source>
        <dbReference type="SAM" id="MobiDB-lite"/>
    </source>
</evidence>
<dbReference type="AlphaFoldDB" id="A0AA36E7U9"/>
<evidence type="ECO:0000313" key="6">
    <source>
        <dbReference type="Proteomes" id="UP001177003"/>
    </source>
</evidence>
<dbReference type="PANTHER" id="PTHR34945:SF8">
    <property type="entry name" value="DOWNSTREAM TARGET OF AGL15-4"/>
    <property type="match status" value="1"/>
</dbReference>
<dbReference type="SUPFAM" id="SSF51197">
    <property type="entry name" value="Clavaminate synthase-like"/>
    <property type="match status" value="1"/>
</dbReference>